<dbReference type="PANTHER" id="PTHR37422">
    <property type="entry name" value="TEICHURONIC ACID BIOSYNTHESIS PROTEIN TUAE"/>
    <property type="match status" value="1"/>
</dbReference>
<dbReference type="AlphaFoldDB" id="A0A7W4ZB64"/>
<keyword evidence="1" id="KW-1133">Transmembrane helix</keyword>
<comment type="caution">
    <text evidence="2">The sequence shown here is derived from an EMBL/GenBank/DDBJ whole genome shotgun (WGS) entry which is preliminary data.</text>
</comment>
<evidence type="ECO:0008006" key="4">
    <source>
        <dbReference type="Google" id="ProtNLM"/>
    </source>
</evidence>
<evidence type="ECO:0000313" key="3">
    <source>
        <dbReference type="Proteomes" id="UP000535937"/>
    </source>
</evidence>
<feature type="transmembrane region" description="Helical" evidence="1">
    <location>
        <begin position="98"/>
        <end position="115"/>
    </location>
</feature>
<feature type="transmembrane region" description="Helical" evidence="1">
    <location>
        <begin position="67"/>
        <end position="86"/>
    </location>
</feature>
<feature type="transmembrane region" description="Helical" evidence="1">
    <location>
        <begin position="303"/>
        <end position="326"/>
    </location>
</feature>
<keyword evidence="1" id="KW-0812">Transmembrane</keyword>
<sequence>MQFSIPLRRNPERAAHFLFCGFMIFLAAFLLPLSTKAVNNIYYTLVLLPLVFTLDRETLRDFHCSPLVNLWYALLGYQLLSYAWSIEYSEEFVPNLKRLFYLYGLGLVIFVLVRSGKPLSRWVIPAAPLLIALAAIGNMLWFYSAHDFPQARLVGASRISNPIFFGSIAAAFSAAALVQWHGWSRRYRLLLLLAVAVNLGIIYLSQSRTALLGVGVCIGSLLLVLPRLRWLALACAAALGLLALVVDWQPLLARGMSYRPDIWLAQWQRVVESCSALFGCGLGVNPQITLEPTHNLHHPHSIYMAWVVYGGLLGLAAYLSVLGLILRASLKVERLLPWVALLLVGLGATMVDGDKLLESPKALWLLVHLPVAVLLAEHARARRKDAPVTAGDPLRSDAGAVQ</sequence>
<feature type="transmembrane region" description="Helical" evidence="1">
    <location>
        <begin position="210"/>
        <end position="225"/>
    </location>
</feature>
<feature type="transmembrane region" description="Helical" evidence="1">
    <location>
        <begin position="187"/>
        <end position="204"/>
    </location>
</feature>
<organism evidence="2 3">
    <name type="scientific">Microbulbifer rhizosphaerae</name>
    <dbReference type="NCBI Taxonomy" id="1562603"/>
    <lineage>
        <taxon>Bacteria</taxon>
        <taxon>Pseudomonadati</taxon>
        <taxon>Pseudomonadota</taxon>
        <taxon>Gammaproteobacteria</taxon>
        <taxon>Cellvibrionales</taxon>
        <taxon>Microbulbiferaceae</taxon>
        <taxon>Microbulbifer</taxon>
    </lineage>
</organism>
<accession>A0A7W4ZB64</accession>
<evidence type="ECO:0000256" key="1">
    <source>
        <dbReference type="SAM" id="Phobius"/>
    </source>
</evidence>
<protein>
    <recommendedName>
        <fullName evidence="4">O-antigen ligase</fullName>
    </recommendedName>
</protein>
<feature type="transmembrane region" description="Helical" evidence="1">
    <location>
        <begin position="37"/>
        <end position="55"/>
    </location>
</feature>
<feature type="transmembrane region" description="Helical" evidence="1">
    <location>
        <begin position="230"/>
        <end position="251"/>
    </location>
</feature>
<dbReference type="PANTHER" id="PTHR37422:SF13">
    <property type="entry name" value="LIPOPOLYSACCHARIDE BIOSYNTHESIS PROTEIN PA4999-RELATED"/>
    <property type="match status" value="1"/>
</dbReference>
<evidence type="ECO:0000313" key="2">
    <source>
        <dbReference type="EMBL" id="MBB3062069.1"/>
    </source>
</evidence>
<dbReference type="Proteomes" id="UP000535937">
    <property type="component" value="Unassembled WGS sequence"/>
</dbReference>
<keyword evidence="3" id="KW-1185">Reference proteome</keyword>
<feature type="transmembrane region" description="Helical" evidence="1">
    <location>
        <begin position="363"/>
        <end position="379"/>
    </location>
</feature>
<feature type="transmembrane region" description="Helical" evidence="1">
    <location>
        <begin position="163"/>
        <end position="180"/>
    </location>
</feature>
<gene>
    <name evidence="2" type="ORF">FHS09_002913</name>
</gene>
<feature type="transmembrane region" description="Helical" evidence="1">
    <location>
        <begin position="335"/>
        <end position="351"/>
    </location>
</feature>
<dbReference type="EMBL" id="JACHWZ010000013">
    <property type="protein sequence ID" value="MBB3062069.1"/>
    <property type="molecule type" value="Genomic_DNA"/>
</dbReference>
<dbReference type="RefSeq" id="WP_183461035.1">
    <property type="nucleotide sequence ID" value="NZ_JACHWZ010000013.1"/>
</dbReference>
<feature type="transmembrane region" description="Helical" evidence="1">
    <location>
        <begin position="14"/>
        <end position="31"/>
    </location>
</feature>
<feature type="transmembrane region" description="Helical" evidence="1">
    <location>
        <begin position="122"/>
        <end position="143"/>
    </location>
</feature>
<dbReference type="InterPro" id="IPR051533">
    <property type="entry name" value="WaaL-like"/>
</dbReference>
<proteinExistence type="predicted"/>
<keyword evidence="1" id="KW-0472">Membrane</keyword>
<reference evidence="2 3" key="1">
    <citation type="submission" date="2020-08" db="EMBL/GenBank/DDBJ databases">
        <title>Genomic Encyclopedia of Type Strains, Phase III (KMG-III): the genomes of soil and plant-associated and newly described type strains.</title>
        <authorList>
            <person name="Whitman W."/>
        </authorList>
    </citation>
    <scope>NUCLEOTIDE SEQUENCE [LARGE SCALE GENOMIC DNA]</scope>
    <source>
        <strain evidence="2 3">CECT 8799</strain>
    </source>
</reference>
<name>A0A7W4ZB64_9GAMM</name>